<accession>A0A6L5XWK9</accession>
<comment type="caution">
    <text evidence="1">The sequence shown here is derived from an EMBL/GenBank/DDBJ whole genome shotgun (WGS) entry which is preliminary data.</text>
</comment>
<sequence length="251" mass="29776">MMLENLSKVWRTDYQKQDLAGQSNLISEDEDFELHQEIKDNFESMELKIEISKLLYREHYDMAALKLERLRELIDCREGANYQYVIYTKAIIDYSMGRINQQEYLAELYYAIHISNPSYKPEKRLKGILTRQETLIIINIALYYRRTRQKEMALKILSQLASYYRKNSINFEQNAAALVWINMSELLEEMGEYKIGAKIAEEGINLELKYAKGTFLDRLRTNVRNNVKYLEKGINIQDNKTVCLKHLYEIL</sequence>
<dbReference type="Gene3D" id="1.25.40.10">
    <property type="entry name" value="Tetratricopeptide repeat domain"/>
    <property type="match status" value="1"/>
</dbReference>
<dbReference type="AlphaFoldDB" id="A0A6L5XWK9"/>
<dbReference type="EMBL" id="VUMT01000003">
    <property type="protein sequence ID" value="MSS62811.1"/>
    <property type="molecule type" value="Genomic_DNA"/>
</dbReference>
<dbReference type="InterPro" id="IPR011990">
    <property type="entry name" value="TPR-like_helical_dom_sf"/>
</dbReference>
<dbReference type="Proteomes" id="UP000482209">
    <property type="component" value="Unassembled WGS sequence"/>
</dbReference>
<reference evidence="1 2" key="1">
    <citation type="submission" date="2019-08" db="EMBL/GenBank/DDBJ databases">
        <title>In-depth cultivation of the pig gut microbiome towards novel bacterial diversity and tailored functional studies.</title>
        <authorList>
            <person name="Wylensek D."/>
            <person name="Hitch T.C.A."/>
            <person name="Clavel T."/>
        </authorList>
    </citation>
    <scope>NUCLEOTIDE SEQUENCE [LARGE SCALE GENOMIC DNA]</scope>
    <source>
        <strain evidence="1 2">WCA-693-APC-MOT-I</strain>
    </source>
</reference>
<organism evidence="1 2">
    <name type="scientific">Velocimicrobium porci</name>
    <dbReference type="NCBI Taxonomy" id="2606634"/>
    <lineage>
        <taxon>Bacteria</taxon>
        <taxon>Bacillati</taxon>
        <taxon>Bacillota</taxon>
        <taxon>Clostridia</taxon>
        <taxon>Lachnospirales</taxon>
        <taxon>Lachnospiraceae</taxon>
        <taxon>Velocimicrobium</taxon>
    </lineage>
</organism>
<evidence type="ECO:0000313" key="2">
    <source>
        <dbReference type="Proteomes" id="UP000482209"/>
    </source>
</evidence>
<gene>
    <name evidence="1" type="ORF">FYJ58_02830</name>
</gene>
<proteinExistence type="predicted"/>
<dbReference type="RefSeq" id="WP_154516939.1">
    <property type="nucleotide sequence ID" value="NZ_VUMT01000003.1"/>
</dbReference>
<name>A0A6L5XWK9_9FIRM</name>
<protein>
    <submittedName>
        <fullName evidence="1">Uncharacterized protein</fullName>
    </submittedName>
</protein>
<evidence type="ECO:0000313" key="1">
    <source>
        <dbReference type="EMBL" id="MSS62811.1"/>
    </source>
</evidence>
<keyword evidence="2" id="KW-1185">Reference proteome</keyword>